<dbReference type="CDD" id="cd20609">
    <property type="entry name" value="nitroreductase"/>
    <property type="match status" value="1"/>
</dbReference>
<dbReference type="SUPFAM" id="SSF55469">
    <property type="entry name" value="FMN-dependent nitroreductase-like"/>
    <property type="match status" value="1"/>
</dbReference>
<dbReference type="InterPro" id="IPR000415">
    <property type="entry name" value="Nitroreductase-like"/>
</dbReference>
<organism evidence="7 8">
    <name type="scientific">Flexistipes sinusarabici</name>
    <dbReference type="NCBI Taxonomy" id="2352"/>
    <lineage>
        <taxon>Bacteria</taxon>
        <taxon>Pseudomonadati</taxon>
        <taxon>Deferribacterota</taxon>
        <taxon>Deferribacteres</taxon>
        <taxon>Deferribacterales</taxon>
        <taxon>Flexistipitaceae</taxon>
        <taxon>Flexistipes</taxon>
    </lineage>
</organism>
<dbReference type="Proteomes" id="UP000262325">
    <property type="component" value="Unassembled WGS sequence"/>
</dbReference>
<sequence length="168" mass="19132">MGLKNLFEKRYSVRSFQPKQIEKDTVIRILEKARLAPSAVNYQPWKIYIVSQGETRAEINSAYPKKWFENAPHVAVFTGLKGQNWKRQDGKDYLMCDVTIVTDYFVLAATEEGLGTCYVGAFDAGIVADALKLKDEDPILMVPFGYISEDAKFKVKKRKSVDEIAVWL</sequence>
<proteinExistence type="inferred from homology"/>
<keyword evidence="4" id="KW-0288">FMN</keyword>
<keyword evidence="3" id="KW-0285">Flavoprotein</keyword>
<dbReference type="AlphaFoldDB" id="A0A3D5QA30"/>
<reference evidence="7 8" key="1">
    <citation type="journal article" date="2018" name="Nat. Biotechnol.">
        <title>A standardized bacterial taxonomy based on genome phylogeny substantially revises the tree of life.</title>
        <authorList>
            <person name="Parks D.H."/>
            <person name="Chuvochina M."/>
            <person name="Waite D.W."/>
            <person name="Rinke C."/>
            <person name="Skarshewski A."/>
            <person name="Chaumeil P.A."/>
            <person name="Hugenholtz P."/>
        </authorList>
    </citation>
    <scope>NUCLEOTIDE SEQUENCE [LARGE SCALE GENOMIC DNA]</scope>
    <source>
        <strain evidence="7">UBA8672</strain>
    </source>
</reference>
<evidence type="ECO:0000256" key="1">
    <source>
        <dbReference type="ARBA" id="ARBA00001917"/>
    </source>
</evidence>
<evidence type="ECO:0000259" key="6">
    <source>
        <dbReference type="Pfam" id="PF00881"/>
    </source>
</evidence>
<evidence type="ECO:0000256" key="3">
    <source>
        <dbReference type="ARBA" id="ARBA00022630"/>
    </source>
</evidence>
<comment type="cofactor">
    <cofactor evidence="1">
        <name>FMN</name>
        <dbReference type="ChEBI" id="CHEBI:58210"/>
    </cofactor>
</comment>
<keyword evidence="5" id="KW-0560">Oxidoreductase</keyword>
<feature type="domain" description="Nitroreductase" evidence="6">
    <location>
        <begin position="9"/>
        <end position="62"/>
    </location>
</feature>
<evidence type="ECO:0000256" key="4">
    <source>
        <dbReference type="ARBA" id="ARBA00022643"/>
    </source>
</evidence>
<feature type="domain" description="Nitroreductase" evidence="6">
    <location>
        <begin position="64"/>
        <end position="146"/>
    </location>
</feature>
<dbReference type="GO" id="GO:0016491">
    <property type="term" value="F:oxidoreductase activity"/>
    <property type="evidence" value="ECO:0007669"/>
    <property type="project" value="UniProtKB-KW"/>
</dbReference>
<comment type="caution">
    <text evidence="7">The sequence shown here is derived from an EMBL/GenBank/DDBJ whole genome shotgun (WGS) entry which is preliminary data.</text>
</comment>
<dbReference type="PANTHER" id="PTHR43673:SF2">
    <property type="entry name" value="NITROREDUCTASE"/>
    <property type="match status" value="1"/>
</dbReference>
<dbReference type="Pfam" id="PF00881">
    <property type="entry name" value="Nitroreductase"/>
    <property type="match status" value="2"/>
</dbReference>
<evidence type="ECO:0000313" key="8">
    <source>
        <dbReference type="Proteomes" id="UP000262325"/>
    </source>
</evidence>
<protein>
    <submittedName>
        <fullName evidence="7">Nitroreductase</fullName>
    </submittedName>
</protein>
<dbReference type="RefSeq" id="WP_013885224.1">
    <property type="nucleotide sequence ID" value="NZ_JAAZVV010000008.1"/>
</dbReference>
<evidence type="ECO:0000313" key="7">
    <source>
        <dbReference type="EMBL" id="HCW92676.1"/>
    </source>
</evidence>
<name>A0A3D5QA30_FLESI</name>
<dbReference type="InterPro" id="IPR029479">
    <property type="entry name" value="Nitroreductase"/>
</dbReference>
<evidence type="ECO:0000256" key="5">
    <source>
        <dbReference type="ARBA" id="ARBA00023002"/>
    </source>
</evidence>
<dbReference type="OMA" id="GTCMLGW"/>
<dbReference type="PANTHER" id="PTHR43673">
    <property type="entry name" value="NAD(P)H NITROREDUCTASE YDGI-RELATED"/>
    <property type="match status" value="1"/>
</dbReference>
<accession>A0A3D5QA30</accession>
<comment type="similarity">
    <text evidence="2">Belongs to the nitroreductase family.</text>
</comment>
<dbReference type="Gene3D" id="3.40.109.10">
    <property type="entry name" value="NADH Oxidase"/>
    <property type="match status" value="1"/>
</dbReference>
<gene>
    <name evidence="7" type="ORF">DHM44_03235</name>
</gene>
<evidence type="ECO:0000256" key="2">
    <source>
        <dbReference type="ARBA" id="ARBA00007118"/>
    </source>
</evidence>
<dbReference type="EMBL" id="DPPF01000066">
    <property type="protein sequence ID" value="HCW92676.1"/>
    <property type="molecule type" value="Genomic_DNA"/>
</dbReference>